<comment type="caution">
    <text evidence="1">The sequence shown here is derived from an EMBL/GenBank/DDBJ whole genome shotgun (WGS) entry which is preliminary data.</text>
</comment>
<gene>
    <name evidence="1" type="ORF">E5329_20570</name>
</gene>
<proteinExistence type="predicted"/>
<accession>A0AC61RS66</accession>
<keyword evidence="2" id="KW-1185">Reference proteome</keyword>
<name>A0AC61RS66_9FIRM</name>
<organism evidence="1 2">
    <name type="scientific">Petralouisia muris</name>
    <dbReference type="NCBI Taxonomy" id="3032872"/>
    <lineage>
        <taxon>Bacteria</taxon>
        <taxon>Bacillati</taxon>
        <taxon>Bacillota</taxon>
        <taxon>Clostridia</taxon>
        <taxon>Lachnospirales</taxon>
        <taxon>Lachnospiraceae</taxon>
        <taxon>Petralouisia</taxon>
    </lineage>
</organism>
<dbReference type="Proteomes" id="UP000304953">
    <property type="component" value="Unassembled WGS sequence"/>
</dbReference>
<sequence length="140" mass="15631">MEKREAKTTPVKTAATKSAAEVKEETAIKETAGKAETKETAKKEETKKETAKKETAAKKSIKKAPAKKTESKKTEKVEEVYLQFHGQEIATKDVLERAKQAYIAEGHRESSIKSIRLYIKPEENMAYYVINEKIAGGVTL</sequence>
<reference evidence="1" key="1">
    <citation type="submission" date="2019-04" db="EMBL/GenBank/DDBJ databases">
        <title>Microbes associate with the intestines of laboratory mice.</title>
        <authorList>
            <person name="Navarre W."/>
            <person name="Wong E."/>
            <person name="Huang K."/>
            <person name="Tropini C."/>
            <person name="Ng K."/>
            <person name="Yu B."/>
        </authorList>
    </citation>
    <scope>NUCLEOTIDE SEQUENCE</scope>
    <source>
        <strain evidence="1">NM01_1-7b</strain>
    </source>
</reference>
<evidence type="ECO:0000313" key="2">
    <source>
        <dbReference type="Proteomes" id="UP000304953"/>
    </source>
</evidence>
<evidence type="ECO:0000313" key="1">
    <source>
        <dbReference type="EMBL" id="TGY91531.1"/>
    </source>
</evidence>
<dbReference type="EMBL" id="SRYA01000054">
    <property type="protein sequence ID" value="TGY91531.1"/>
    <property type="molecule type" value="Genomic_DNA"/>
</dbReference>
<protein>
    <submittedName>
        <fullName evidence="1">Uncharacterized protein</fullName>
    </submittedName>
</protein>